<gene>
    <name evidence="2" type="ORF">FO508_08415</name>
</gene>
<feature type="transmembrane region" description="Helical" evidence="1">
    <location>
        <begin position="29"/>
        <end position="48"/>
    </location>
</feature>
<evidence type="ECO:0000313" key="2">
    <source>
        <dbReference type="EMBL" id="MDR4250368.1"/>
    </source>
</evidence>
<keyword evidence="1" id="KW-1133">Transmembrane helix</keyword>
<dbReference type="Proteomes" id="UP001182042">
    <property type="component" value="Unassembled WGS sequence"/>
</dbReference>
<dbReference type="RefSeq" id="WP_034659727.1">
    <property type="nucleotide sequence ID" value="NZ_CP046127.1"/>
</dbReference>
<name>A0AAE3WKP8_BACPU</name>
<organism evidence="2 3">
    <name type="scientific">Bacillus pumilus</name>
    <name type="common">Bacillus mesentericus</name>
    <dbReference type="NCBI Taxonomy" id="1408"/>
    <lineage>
        <taxon>Bacteria</taxon>
        <taxon>Bacillati</taxon>
        <taxon>Bacillota</taxon>
        <taxon>Bacilli</taxon>
        <taxon>Bacillales</taxon>
        <taxon>Bacillaceae</taxon>
        <taxon>Bacillus</taxon>
    </lineage>
</organism>
<evidence type="ECO:0000313" key="3">
    <source>
        <dbReference type="Proteomes" id="UP001182042"/>
    </source>
</evidence>
<keyword evidence="1" id="KW-0812">Transmembrane</keyword>
<proteinExistence type="predicted"/>
<comment type="caution">
    <text evidence="2">The sequence shown here is derived from an EMBL/GenBank/DDBJ whole genome shotgun (WGS) entry which is preliminary data.</text>
</comment>
<sequence>MKKELFQVIMLSVLLIYFIYHGMTSDFPVSYTIILITAYLSVIAYRIIKILRLRKNKEQTQL</sequence>
<protein>
    <submittedName>
        <fullName evidence="2">Uncharacterized protein</fullName>
    </submittedName>
</protein>
<keyword evidence="1" id="KW-0472">Membrane</keyword>
<accession>A0AAE3WKP8</accession>
<dbReference type="AlphaFoldDB" id="A0AAE3WKP8"/>
<evidence type="ECO:0000256" key="1">
    <source>
        <dbReference type="SAM" id="Phobius"/>
    </source>
</evidence>
<reference evidence="2" key="1">
    <citation type="submission" date="2019-07" db="EMBL/GenBank/DDBJ databases">
        <title>Phylogenomic Reclassification of ATCC Bacillus Strains and Various Taxa within the Genus Bacillus.</title>
        <authorList>
            <person name="Riojas M.A."/>
            <person name="Frank A.M."/>
            <person name="Fenn S.L."/>
            <person name="King S."/>
            <person name="Brower S."/>
            <person name="Hazbon M.H."/>
        </authorList>
    </citation>
    <scope>NUCLEOTIDE SEQUENCE</scope>
    <source>
        <strain evidence="2">ATCC 27142</strain>
    </source>
</reference>
<feature type="transmembrane region" description="Helical" evidence="1">
    <location>
        <begin position="5"/>
        <end position="23"/>
    </location>
</feature>
<dbReference type="EMBL" id="VKQA01000002">
    <property type="protein sequence ID" value="MDR4250368.1"/>
    <property type="molecule type" value="Genomic_DNA"/>
</dbReference>